<evidence type="ECO:0000313" key="2">
    <source>
        <dbReference type="Proteomes" id="UP000712673"/>
    </source>
</evidence>
<dbReference type="InterPro" id="IPR009078">
    <property type="entry name" value="Ferritin-like_SF"/>
</dbReference>
<proteinExistence type="predicted"/>
<dbReference type="AlphaFoldDB" id="A0A938B3B1"/>
<dbReference type="EMBL" id="VGLS01001174">
    <property type="protein sequence ID" value="MBM3227067.1"/>
    <property type="molecule type" value="Genomic_DNA"/>
</dbReference>
<evidence type="ECO:0000313" key="1">
    <source>
        <dbReference type="EMBL" id="MBM3227067.1"/>
    </source>
</evidence>
<accession>A0A938B3B1</accession>
<sequence>MARSLVVGSPEHKELFCRFFMDSHVAFDPARIDWPVLDADSRQRLHSLPVWHEAVETERMATCTIETWAPQETDPLIREAVALQGYEEARHAAIIQGLTEQYGIPVAPIPPPQPPADAEWAFLRLGYSECFDAFFTFALFAIARDSGFFPAALVTKFETVMQEEARHILFFVNWEAYRQAQSPLWQRPRHLWRGVAGRVLQVWRRVQTALGARHGAKDFTMKGHQAIRMDITPRGFLELCLAENAQRMSHYDARLLRPRLMPGIAQALCKVLP</sequence>
<dbReference type="Proteomes" id="UP000712673">
    <property type="component" value="Unassembled WGS sequence"/>
</dbReference>
<organism evidence="1 2">
    <name type="scientific">Tectimicrobiota bacterium</name>
    <dbReference type="NCBI Taxonomy" id="2528274"/>
    <lineage>
        <taxon>Bacteria</taxon>
        <taxon>Pseudomonadati</taxon>
        <taxon>Nitrospinota/Tectimicrobiota group</taxon>
        <taxon>Candidatus Tectimicrobiota</taxon>
    </lineage>
</organism>
<dbReference type="SUPFAM" id="SSF47240">
    <property type="entry name" value="Ferritin-like"/>
    <property type="match status" value="1"/>
</dbReference>
<gene>
    <name evidence="1" type="ORF">FJZ47_25145</name>
</gene>
<comment type="caution">
    <text evidence="1">The sequence shown here is derived from an EMBL/GenBank/DDBJ whole genome shotgun (WGS) entry which is preliminary data.</text>
</comment>
<protein>
    <submittedName>
        <fullName evidence="1">Ferritin-like domain-containing protein</fullName>
    </submittedName>
</protein>
<name>A0A938B3B1_UNCTE</name>
<reference evidence="1" key="1">
    <citation type="submission" date="2019-03" db="EMBL/GenBank/DDBJ databases">
        <title>Lake Tanganyika Metagenome-Assembled Genomes (MAGs).</title>
        <authorList>
            <person name="Tran P."/>
        </authorList>
    </citation>
    <scope>NUCLEOTIDE SEQUENCE</scope>
    <source>
        <strain evidence="1">K_DeepCast_65m_m2_066</strain>
    </source>
</reference>